<proteinExistence type="predicted"/>
<organism evidence="1 2">
    <name type="scientific">Flavobacterium ranwuense</name>
    <dbReference type="NCBI Taxonomy" id="2541725"/>
    <lineage>
        <taxon>Bacteria</taxon>
        <taxon>Pseudomonadati</taxon>
        <taxon>Bacteroidota</taxon>
        <taxon>Flavobacteriia</taxon>
        <taxon>Flavobacteriales</taxon>
        <taxon>Flavobacteriaceae</taxon>
        <taxon>Flavobacterium</taxon>
    </lineage>
</organism>
<dbReference type="RefSeq" id="WP_131995044.1">
    <property type="nucleotide sequence ID" value="NZ_SMLH01000007.1"/>
</dbReference>
<keyword evidence="2" id="KW-1185">Reference proteome</keyword>
<name>A0ABY2DQL9_9FLAO</name>
<comment type="caution">
    <text evidence="1">The sequence shown here is derived from an EMBL/GenBank/DDBJ whole genome shotgun (WGS) entry which is preliminary data.</text>
</comment>
<evidence type="ECO:0000313" key="1">
    <source>
        <dbReference type="EMBL" id="TDE28329.1"/>
    </source>
</evidence>
<dbReference type="EMBL" id="SMLH01000007">
    <property type="protein sequence ID" value="TDE28329.1"/>
    <property type="molecule type" value="Genomic_DNA"/>
</dbReference>
<sequence>MIYSIMRFEKNKTCFYNLNYKVVDHAILQFEILNNFVLSPTIKVKSNYYIIRLQIPIENED</sequence>
<gene>
    <name evidence="1" type="ORF">E0I61_12430</name>
</gene>
<evidence type="ECO:0000313" key="2">
    <source>
        <dbReference type="Proteomes" id="UP000294685"/>
    </source>
</evidence>
<reference evidence="1 2" key="1">
    <citation type="submission" date="2019-03" db="EMBL/GenBank/DDBJ databases">
        <title>Novel species of Flavobacterium.</title>
        <authorList>
            <person name="Liu Q."/>
            <person name="Xin Y.-H."/>
        </authorList>
    </citation>
    <scope>NUCLEOTIDE SEQUENCE [LARGE SCALE GENOMIC DNA]</scope>
    <source>
        <strain evidence="1 2">LB2P22</strain>
    </source>
</reference>
<protein>
    <submittedName>
        <fullName evidence="1">Uncharacterized protein</fullName>
    </submittedName>
</protein>
<dbReference type="Proteomes" id="UP000294685">
    <property type="component" value="Unassembled WGS sequence"/>
</dbReference>
<accession>A0ABY2DQL9</accession>